<protein>
    <submittedName>
        <fullName evidence="1">Uncharacterized protein</fullName>
    </submittedName>
</protein>
<dbReference type="Proteomes" id="UP000011976">
    <property type="component" value="Unassembled WGS sequence"/>
</dbReference>
<proteinExistence type="predicted"/>
<evidence type="ECO:0000313" key="2">
    <source>
        <dbReference type="Proteomes" id="UP000011976"/>
    </source>
</evidence>
<reference evidence="2" key="1">
    <citation type="journal article" date="2013" name="Genome Announc.">
        <title>Genome sequence of the basidiomycetous yeast Pseudozyma antarctica T-34, a producer of the glycolipid biosurfactants mannosylerythritol lipids.</title>
        <authorList>
            <person name="Morita T."/>
            <person name="Koike H."/>
            <person name="Koyama Y."/>
            <person name="Hagiwara H."/>
            <person name="Ito E."/>
            <person name="Fukuoka T."/>
            <person name="Imura T."/>
            <person name="Machida M."/>
            <person name="Kitamoto D."/>
        </authorList>
    </citation>
    <scope>NUCLEOTIDE SEQUENCE [LARGE SCALE GENOMIC DNA]</scope>
    <source>
        <strain evidence="2">T-34</strain>
    </source>
</reference>
<sequence length="158" mass="18416">MDAAVTALRLEAEAWPVEDRRSMLYKIIFSILLHARKNDQTERINKVKHFLAAHDFEFWDRDYHIDKYVEMRHGYNSSGAITSSELFASIPYDDDNLDVVYVFTYAINRFLISYDGQAQSSLVYSGLMEEVSRAGFVYQHKYLGVDLERCMAALRVRL</sequence>
<gene>
    <name evidence="1" type="ORF">PANT_25c00090</name>
</gene>
<evidence type="ECO:0000313" key="1">
    <source>
        <dbReference type="EMBL" id="GAC77334.1"/>
    </source>
</evidence>
<organism evidence="1 2">
    <name type="scientific">Pseudozyma antarctica (strain T-34)</name>
    <name type="common">Yeast</name>
    <name type="synonym">Candida antarctica</name>
    <dbReference type="NCBI Taxonomy" id="1151754"/>
    <lineage>
        <taxon>Eukaryota</taxon>
        <taxon>Fungi</taxon>
        <taxon>Dikarya</taxon>
        <taxon>Basidiomycota</taxon>
        <taxon>Ustilaginomycotina</taxon>
        <taxon>Ustilaginomycetes</taxon>
        <taxon>Ustilaginales</taxon>
        <taxon>Ustilaginaceae</taxon>
        <taxon>Moesziomyces</taxon>
    </lineage>
</organism>
<dbReference type="EMBL" id="DF196791">
    <property type="protein sequence ID" value="GAC77334.1"/>
    <property type="molecule type" value="Genomic_DNA"/>
</dbReference>
<dbReference type="AlphaFoldDB" id="M9M129"/>
<name>M9M129_PSEA3</name>
<accession>M9M129</accession>